<evidence type="ECO:0000256" key="10">
    <source>
        <dbReference type="ARBA" id="ARBA00023136"/>
    </source>
</evidence>
<name>A0A8B8BRC3_CRAVI</name>
<evidence type="ECO:0000313" key="15">
    <source>
        <dbReference type="RefSeq" id="XP_022305409.1"/>
    </source>
</evidence>
<organism evidence="14 15">
    <name type="scientific">Crassostrea virginica</name>
    <name type="common">Eastern oyster</name>
    <dbReference type="NCBI Taxonomy" id="6565"/>
    <lineage>
        <taxon>Eukaryota</taxon>
        <taxon>Metazoa</taxon>
        <taxon>Spiralia</taxon>
        <taxon>Lophotrochozoa</taxon>
        <taxon>Mollusca</taxon>
        <taxon>Bivalvia</taxon>
        <taxon>Autobranchia</taxon>
        <taxon>Pteriomorphia</taxon>
        <taxon>Ostreida</taxon>
        <taxon>Ostreoidea</taxon>
        <taxon>Ostreidae</taxon>
        <taxon>Crassostrea</taxon>
    </lineage>
</organism>
<evidence type="ECO:0000256" key="11">
    <source>
        <dbReference type="ARBA" id="ARBA00032711"/>
    </source>
</evidence>
<feature type="compositionally biased region" description="Basic and acidic residues" evidence="12">
    <location>
        <begin position="73"/>
        <end position="90"/>
    </location>
</feature>
<evidence type="ECO:0000256" key="13">
    <source>
        <dbReference type="SAM" id="Phobius"/>
    </source>
</evidence>
<keyword evidence="8" id="KW-0653">Protein transport</keyword>
<dbReference type="GO" id="GO:0031201">
    <property type="term" value="C:SNARE complex"/>
    <property type="evidence" value="ECO:0007669"/>
    <property type="project" value="TreeGrafter"/>
</dbReference>
<gene>
    <name evidence="15" type="primary">LOC111112291</name>
</gene>
<keyword evidence="6" id="KW-0256">Endoplasmic reticulum</keyword>
<evidence type="ECO:0000256" key="2">
    <source>
        <dbReference type="ARBA" id="ARBA00007891"/>
    </source>
</evidence>
<dbReference type="Pfam" id="PF09753">
    <property type="entry name" value="Use1"/>
    <property type="match status" value="1"/>
</dbReference>
<evidence type="ECO:0000256" key="5">
    <source>
        <dbReference type="ARBA" id="ARBA00022692"/>
    </source>
</evidence>
<evidence type="ECO:0000256" key="7">
    <source>
        <dbReference type="ARBA" id="ARBA00022892"/>
    </source>
</evidence>
<keyword evidence="9 13" id="KW-1133">Transmembrane helix</keyword>
<dbReference type="GO" id="GO:0005789">
    <property type="term" value="C:endoplasmic reticulum membrane"/>
    <property type="evidence" value="ECO:0007669"/>
    <property type="project" value="UniProtKB-SubCell"/>
</dbReference>
<feature type="transmembrane region" description="Helical" evidence="13">
    <location>
        <begin position="205"/>
        <end position="228"/>
    </location>
</feature>
<accession>A0A8B8BRC3</accession>
<dbReference type="GO" id="GO:0005484">
    <property type="term" value="F:SNAP receptor activity"/>
    <property type="evidence" value="ECO:0007669"/>
    <property type="project" value="TreeGrafter"/>
</dbReference>
<evidence type="ECO:0000256" key="12">
    <source>
        <dbReference type="SAM" id="MobiDB-lite"/>
    </source>
</evidence>
<dbReference type="GO" id="GO:0015031">
    <property type="term" value="P:protein transport"/>
    <property type="evidence" value="ECO:0007669"/>
    <property type="project" value="UniProtKB-KW"/>
</dbReference>
<protein>
    <recommendedName>
        <fullName evidence="3">Vesicle transport protein USE1</fullName>
    </recommendedName>
    <alternativeName>
        <fullName evidence="11">USE1-like protein</fullName>
    </alternativeName>
</protein>
<keyword evidence="10 13" id="KW-0472">Membrane</keyword>
<comment type="similarity">
    <text evidence="2">Belongs to the USE1 family.</text>
</comment>
<evidence type="ECO:0000256" key="8">
    <source>
        <dbReference type="ARBA" id="ARBA00022927"/>
    </source>
</evidence>
<keyword evidence="14" id="KW-1185">Reference proteome</keyword>
<evidence type="ECO:0000256" key="9">
    <source>
        <dbReference type="ARBA" id="ARBA00022989"/>
    </source>
</evidence>
<dbReference type="GeneID" id="111112291"/>
<comment type="subcellular location">
    <subcellularLocation>
        <location evidence="1">Endoplasmic reticulum membrane</location>
        <topology evidence="1">Single-pass type IV membrane protein</topology>
    </subcellularLocation>
</comment>
<keyword evidence="4" id="KW-0813">Transport</keyword>
<dbReference type="GO" id="GO:0006890">
    <property type="term" value="P:retrograde vesicle-mediated transport, Golgi to endoplasmic reticulum"/>
    <property type="evidence" value="ECO:0007669"/>
    <property type="project" value="TreeGrafter"/>
</dbReference>
<dbReference type="CDD" id="cd15860">
    <property type="entry name" value="SNARE_USE1"/>
    <property type="match status" value="1"/>
</dbReference>
<sequence>MASRTELNFKKLLSRCETMAKEKNSGEWRFEKYVDTLQDLLSEMKRSRVSRPDQEIIDEYSKKVQYLKELVDSEKQSSGMDRKSLEERLNNSRLSQAREQARSQQDERDKLLGPKQPESQLRHRKVGEGEDAETIIKHQRGMHEKLTEQMLNLTRSLKESVRDSGRIVQEDNKTLETSMKLADSNTKKLKVESDRLEQHTKTCSWWIWIMLVVVTLTFLSMIVFMRLFGKKAS</sequence>
<dbReference type="RefSeq" id="XP_022305409.1">
    <property type="nucleotide sequence ID" value="XM_022449701.1"/>
</dbReference>
<evidence type="ECO:0000256" key="3">
    <source>
        <dbReference type="ARBA" id="ARBA00015843"/>
    </source>
</evidence>
<proteinExistence type="inferred from homology"/>
<keyword evidence="7" id="KW-0931">ER-Golgi transport</keyword>
<feature type="region of interest" description="Disordered" evidence="12">
    <location>
        <begin position="73"/>
        <end position="129"/>
    </location>
</feature>
<dbReference type="PANTHER" id="PTHR13050:SF7">
    <property type="entry name" value="VESICLE TRANSPORT PROTEIN USE1"/>
    <property type="match status" value="1"/>
</dbReference>
<evidence type="ECO:0000313" key="14">
    <source>
        <dbReference type="Proteomes" id="UP000694844"/>
    </source>
</evidence>
<keyword evidence="5 13" id="KW-0812">Transmembrane</keyword>
<dbReference type="AlphaFoldDB" id="A0A8B8BRC3"/>
<dbReference type="Proteomes" id="UP000694844">
    <property type="component" value="Chromosome 9"/>
</dbReference>
<evidence type="ECO:0000256" key="1">
    <source>
        <dbReference type="ARBA" id="ARBA00004163"/>
    </source>
</evidence>
<feature type="compositionally biased region" description="Basic and acidic residues" evidence="12">
    <location>
        <begin position="99"/>
        <end position="112"/>
    </location>
</feature>
<evidence type="ECO:0000256" key="4">
    <source>
        <dbReference type="ARBA" id="ARBA00022448"/>
    </source>
</evidence>
<evidence type="ECO:0000256" key="6">
    <source>
        <dbReference type="ARBA" id="ARBA00022824"/>
    </source>
</evidence>
<dbReference type="OrthoDB" id="4506189at2759"/>
<dbReference type="KEGG" id="cvn:111112291"/>
<dbReference type="PANTHER" id="PTHR13050">
    <property type="entry name" value="USE1-LIKE PROTEIN"/>
    <property type="match status" value="1"/>
</dbReference>
<reference evidence="15" key="1">
    <citation type="submission" date="2025-08" db="UniProtKB">
        <authorList>
            <consortium name="RefSeq"/>
        </authorList>
    </citation>
    <scope>IDENTIFICATION</scope>
    <source>
        <tissue evidence="15">Whole sample</tissue>
    </source>
</reference>
<dbReference type="InterPro" id="IPR019150">
    <property type="entry name" value="Vesicle_transport_protein_Use1"/>
</dbReference>